<evidence type="ECO:0000313" key="2">
    <source>
        <dbReference type="EMBL" id="PKH40155.1"/>
    </source>
</evidence>
<dbReference type="Proteomes" id="UP000199113">
    <property type="component" value="Unassembled WGS sequence"/>
</dbReference>
<dbReference type="InterPro" id="IPR002035">
    <property type="entry name" value="VWF_A"/>
</dbReference>
<dbReference type="EMBL" id="FOKC01000013">
    <property type="protein sequence ID" value="SFB44619.1"/>
    <property type="molecule type" value="Genomic_DNA"/>
</dbReference>
<dbReference type="SUPFAM" id="SSF53300">
    <property type="entry name" value="vWA-like"/>
    <property type="match status" value="1"/>
</dbReference>
<keyword evidence="5" id="KW-1185">Reference proteome</keyword>
<feature type="domain" description="VWFA" evidence="1">
    <location>
        <begin position="17"/>
        <end position="207"/>
    </location>
</feature>
<evidence type="ECO:0000259" key="1">
    <source>
        <dbReference type="SMART" id="SM00327"/>
    </source>
</evidence>
<evidence type="ECO:0000313" key="3">
    <source>
        <dbReference type="EMBL" id="SFB44619.1"/>
    </source>
</evidence>
<organism evidence="3 4">
    <name type="scientific">Nocardioides alpinus</name>
    <dbReference type="NCBI Taxonomy" id="748909"/>
    <lineage>
        <taxon>Bacteria</taxon>
        <taxon>Bacillati</taxon>
        <taxon>Actinomycetota</taxon>
        <taxon>Actinomycetes</taxon>
        <taxon>Propionibacteriales</taxon>
        <taxon>Nocardioidaceae</taxon>
        <taxon>Nocardioides</taxon>
    </lineage>
</organism>
<dbReference type="InterPro" id="IPR036465">
    <property type="entry name" value="vWFA_dom_sf"/>
</dbReference>
<gene>
    <name evidence="2" type="ORF">CXG46_13435</name>
    <name evidence="3" type="ORF">SAMN05192575_11317</name>
</gene>
<reference evidence="3" key="1">
    <citation type="submission" date="2016-10" db="EMBL/GenBank/DDBJ databases">
        <authorList>
            <person name="de Groot N.N."/>
        </authorList>
    </citation>
    <scope>NUCLEOTIDE SEQUENCE [LARGE SCALE GENOMIC DNA]</scope>
    <source>
        <strain evidence="3">CGMCC 1.10697</strain>
    </source>
</reference>
<dbReference type="EMBL" id="PJBV01000020">
    <property type="protein sequence ID" value="PKH40155.1"/>
    <property type="molecule type" value="Genomic_DNA"/>
</dbReference>
<dbReference type="AlphaFoldDB" id="A0A1I1B2N0"/>
<evidence type="ECO:0000313" key="5">
    <source>
        <dbReference type="Proteomes" id="UP000233565"/>
    </source>
</evidence>
<dbReference type="OrthoDB" id="9806395at2"/>
<protein>
    <submittedName>
        <fullName evidence="3">Uncharacterized conserved protein YegL, contains vWA domain of TerY type</fullName>
    </submittedName>
    <submittedName>
        <fullName evidence="2">VWA domain-containing protein</fullName>
    </submittedName>
</protein>
<dbReference type="Pfam" id="PF00092">
    <property type="entry name" value="VWA"/>
    <property type="match status" value="1"/>
</dbReference>
<accession>A0A1I1B2N0</accession>
<dbReference type="Proteomes" id="UP000233565">
    <property type="component" value="Unassembled WGS sequence"/>
</dbReference>
<evidence type="ECO:0000313" key="4">
    <source>
        <dbReference type="Proteomes" id="UP000199113"/>
    </source>
</evidence>
<dbReference type="Gene3D" id="3.40.50.410">
    <property type="entry name" value="von Willebrand factor, type A domain"/>
    <property type="match status" value="1"/>
</dbReference>
<reference evidence="2 5" key="2">
    <citation type="submission" date="2017-12" db="EMBL/GenBank/DDBJ databases">
        <title>Pharmacopeia of the Arctic Ocean.</title>
        <authorList>
            <person name="Collins E."/>
            <person name="Ducluzeau A.-L."/>
        </authorList>
    </citation>
    <scope>NUCLEOTIDE SEQUENCE [LARGE SCALE GENOMIC DNA]</scope>
    <source>
        <strain evidence="2 5">DSM 23325</strain>
    </source>
</reference>
<dbReference type="RefSeq" id="WP_091201282.1">
    <property type="nucleotide sequence ID" value="NZ_FOKC01000013.1"/>
</dbReference>
<sequence>MNDADVRDHGAQEGDLVMPFYIVCDTSGSMSGDMANVHEALLELQQEVKDTPLIADLTQIGVLTFNSSSQVAIPLGNLEYASITQFGAGGGTNYGESFRVLRKTMDEDYQRLKSQGYSVFRPCAFFLTDGGPTDREWERDFATEFHYDDASKAGNRYYPRFIPFGFRDARLDTLSKIAYPPKGGRAFVASNGTTAGQALRSIKEFLAQTIISTGLTNGSGAPRHVVAETTEGFNSTESQYAGGDVF</sequence>
<dbReference type="STRING" id="748909.SAMN05192575_11317"/>
<name>A0A1I1B2N0_9ACTN</name>
<proteinExistence type="predicted"/>
<dbReference type="SMART" id="SM00327">
    <property type="entry name" value="VWA"/>
    <property type="match status" value="1"/>
</dbReference>